<gene>
    <name evidence="2" type="ORF">QRX60_14930</name>
</gene>
<evidence type="ECO:0000313" key="2">
    <source>
        <dbReference type="EMBL" id="WIY05064.1"/>
    </source>
</evidence>
<evidence type="ECO:0000256" key="1">
    <source>
        <dbReference type="SAM" id="Phobius"/>
    </source>
</evidence>
<keyword evidence="3" id="KW-1185">Reference proteome</keyword>
<dbReference type="EMBL" id="CP127295">
    <property type="protein sequence ID" value="WIY05064.1"/>
    <property type="molecule type" value="Genomic_DNA"/>
</dbReference>
<keyword evidence="1" id="KW-1133">Transmembrane helix</keyword>
<dbReference type="RefSeq" id="WP_286001368.1">
    <property type="nucleotide sequence ID" value="NZ_CP127295.1"/>
</dbReference>
<keyword evidence="1" id="KW-0472">Membrane</keyword>
<dbReference type="Proteomes" id="UP001239397">
    <property type="component" value="Chromosome"/>
</dbReference>
<sequence length="337" mass="37700">MKHVAAEGGRLRRTPLQEIFWTRTSLLLSVLVVVAGLSLWLAGLMDPGTGKNLVSALGTGTLISAIVGFGTTLITASASQRALVTPVIEESRRALEDLSAEYRALNKEFFPTDVFEATTDPDPAFNRALMADLNATRQYFFRGFSGRHAAARLLLSRTERELRAVIADPRDASSISGRARYLLRREAGDVDYEQIQTRLDEEIRIGLVGLFLARSRCAQVDITVVADPPLDRLEMFDDSVWVSLYSDVRGATKLYPRSLRFTEGSFLYNMERAEFVRVSQSRTGRHFRITSATTRTDFLALFEKITGSPLSEEQFRELESKFHAFRAEFSQVAELGS</sequence>
<feature type="transmembrane region" description="Helical" evidence="1">
    <location>
        <begin position="20"/>
        <end position="41"/>
    </location>
</feature>
<name>A0A9Y2JWT8_9PSEU</name>
<evidence type="ECO:0000313" key="3">
    <source>
        <dbReference type="Proteomes" id="UP001239397"/>
    </source>
</evidence>
<keyword evidence="1" id="KW-0812">Transmembrane</keyword>
<dbReference type="AlphaFoldDB" id="A0A9Y2JWT8"/>
<feature type="transmembrane region" description="Helical" evidence="1">
    <location>
        <begin position="53"/>
        <end position="74"/>
    </location>
</feature>
<dbReference type="KEGG" id="amog:QRX60_14930"/>
<proteinExistence type="predicted"/>
<protein>
    <submittedName>
        <fullName evidence="2">Uncharacterized protein</fullName>
    </submittedName>
</protein>
<reference evidence="2 3" key="1">
    <citation type="submission" date="2023-06" db="EMBL/GenBank/DDBJ databases">
        <authorList>
            <person name="Oyuntsetseg B."/>
            <person name="Kim S.B."/>
        </authorList>
    </citation>
    <scope>NUCLEOTIDE SEQUENCE [LARGE SCALE GENOMIC DNA]</scope>
    <source>
        <strain evidence="2 3">4-36</strain>
    </source>
</reference>
<organism evidence="2 3">
    <name type="scientific">Amycolatopsis mongoliensis</name>
    <dbReference type="NCBI Taxonomy" id="715475"/>
    <lineage>
        <taxon>Bacteria</taxon>
        <taxon>Bacillati</taxon>
        <taxon>Actinomycetota</taxon>
        <taxon>Actinomycetes</taxon>
        <taxon>Pseudonocardiales</taxon>
        <taxon>Pseudonocardiaceae</taxon>
        <taxon>Amycolatopsis</taxon>
    </lineage>
</organism>
<accession>A0A9Y2JWT8</accession>